<dbReference type="PROSITE" id="PS01124">
    <property type="entry name" value="HTH_ARAC_FAMILY_2"/>
    <property type="match status" value="1"/>
</dbReference>
<keyword evidence="7" id="KW-1185">Reference proteome</keyword>
<proteinExistence type="predicted"/>
<dbReference type="Proteomes" id="UP000006334">
    <property type="component" value="Unassembled WGS sequence"/>
</dbReference>
<dbReference type="SUPFAM" id="SSF46689">
    <property type="entry name" value="Homeodomain-like"/>
    <property type="match status" value="1"/>
</dbReference>
<comment type="caution">
    <text evidence="6">The sequence shown here is derived from an EMBL/GenBank/DDBJ whole genome shotgun (WGS) entry which is preliminary data.</text>
</comment>
<feature type="transmembrane region" description="Helical" evidence="4">
    <location>
        <begin position="30"/>
        <end position="52"/>
    </location>
</feature>
<dbReference type="InterPro" id="IPR009057">
    <property type="entry name" value="Homeodomain-like_sf"/>
</dbReference>
<dbReference type="InterPro" id="IPR018060">
    <property type="entry name" value="HTH_AraC"/>
</dbReference>
<dbReference type="PANTHER" id="PTHR43280">
    <property type="entry name" value="ARAC-FAMILY TRANSCRIPTIONAL REGULATOR"/>
    <property type="match status" value="1"/>
</dbReference>
<dbReference type="AlphaFoldDB" id="K6XPA0"/>
<feature type="transmembrane region" description="Helical" evidence="4">
    <location>
        <begin position="58"/>
        <end position="77"/>
    </location>
</feature>
<keyword evidence="2" id="KW-0238">DNA-binding</keyword>
<dbReference type="InterPro" id="IPR018062">
    <property type="entry name" value="HTH_AraC-typ_CS"/>
</dbReference>
<dbReference type="Gene3D" id="1.10.10.60">
    <property type="entry name" value="Homeodomain-like"/>
    <property type="match status" value="1"/>
</dbReference>
<evidence type="ECO:0000313" key="7">
    <source>
        <dbReference type="Proteomes" id="UP000006334"/>
    </source>
</evidence>
<evidence type="ECO:0000259" key="5">
    <source>
        <dbReference type="PROSITE" id="PS01124"/>
    </source>
</evidence>
<protein>
    <recommendedName>
        <fullName evidence="5">HTH araC/xylS-type domain-containing protein</fullName>
    </recommendedName>
</protein>
<feature type="domain" description="HTH araC/xylS-type" evidence="5">
    <location>
        <begin position="235"/>
        <end position="344"/>
    </location>
</feature>
<dbReference type="OrthoDB" id="345413at2"/>
<keyword evidence="1" id="KW-0805">Transcription regulation</keyword>
<evidence type="ECO:0000313" key="6">
    <source>
        <dbReference type="EMBL" id="GAC13501.1"/>
    </source>
</evidence>
<keyword evidence="4" id="KW-0472">Membrane</keyword>
<dbReference type="STRING" id="1127673.GLIP_0856"/>
<dbReference type="RefSeq" id="WP_008843318.1">
    <property type="nucleotide sequence ID" value="NZ_BAEN01000021.1"/>
</dbReference>
<dbReference type="PROSITE" id="PS00041">
    <property type="entry name" value="HTH_ARAC_FAMILY_1"/>
    <property type="match status" value="1"/>
</dbReference>
<dbReference type="GO" id="GO:0003700">
    <property type="term" value="F:DNA-binding transcription factor activity"/>
    <property type="evidence" value="ECO:0007669"/>
    <property type="project" value="InterPro"/>
</dbReference>
<dbReference type="Pfam" id="PF12833">
    <property type="entry name" value="HTH_18"/>
    <property type="match status" value="1"/>
</dbReference>
<feature type="transmembrane region" description="Helical" evidence="4">
    <location>
        <begin position="196"/>
        <end position="215"/>
    </location>
</feature>
<dbReference type="SMART" id="SM00342">
    <property type="entry name" value="HTH_ARAC"/>
    <property type="match status" value="1"/>
</dbReference>
<keyword evidence="3" id="KW-0804">Transcription</keyword>
<evidence type="ECO:0000256" key="2">
    <source>
        <dbReference type="ARBA" id="ARBA00023125"/>
    </source>
</evidence>
<feature type="transmembrane region" description="Helical" evidence="4">
    <location>
        <begin position="120"/>
        <end position="145"/>
    </location>
</feature>
<evidence type="ECO:0000256" key="1">
    <source>
        <dbReference type="ARBA" id="ARBA00023015"/>
    </source>
</evidence>
<dbReference type="GO" id="GO:0043565">
    <property type="term" value="F:sequence-specific DNA binding"/>
    <property type="evidence" value="ECO:0007669"/>
    <property type="project" value="InterPro"/>
</dbReference>
<accession>K6XPA0</accession>
<organism evidence="6 7">
    <name type="scientific">Aliiglaciecola lipolytica E3</name>
    <dbReference type="NCBI Taxonomy" id="1127673"/>
    <lineage>
        <taxon>Bacteria</taxon>
        <taxon>Pseudomonadati</taxon>
        <taxon>Pseudomonadota</taxon>
        <taxon>Gammaproteobacteria</taxon>
        <taxon>Alteromonadales</taxon>
        <taxon>Alteromonadaceae</taxon>
        <taxon>Aliiglaciecola</taxon>
    </lineage>
</organism>
<keyword evidence="4" id="KW-1133">Transmembrane helix</keyword>
<sequence>MDLLKIAQLFVVLLSLALAIFHFRLRKKHVLHLAFAFFCVSSSMHIASMLTADFWTPYNHLIGTLGFATCSGYWLFARTFFRKSNPINRHHLLFAGLLASCLILRHLIRFSEKMWLLDTAWLNTLITVLSETITILSSGMLILAFWEGYRVLQSATATQRMISTIYLSAFIVSIVSVMLIAVALPTDLLLGTGRDWLVVFAYVLIFTSSHVLIHFRQQQLSQKEKSTDSAIEEENMLAHQIHALLDEEKRFLESSLRVADIARELDVPEYRIRAIMLKHFNAKNFNHYVNQKRVEYAKTLLSSPDKLDWPVLVIGIESGFASAAPFTRAFKQFTDCTPGEYRKQQLAS</sequence>
<evidence type="ECO:0000256" key="4">
    <source>
        <dbReference type="SAM" id="Phobius"/>
    </source>
</evidence>
<reference evidence="6 7" key="1">
    <citation type="journal article" date="2017" name="Antonie Van Leeuwenhoek">
        <title>Rhizobium rhizosphaerae sp. nov., a novel species isolated from rice rhizosphere.</title>
        <authorList>
            <person name="Zhao J.J."/>
            <person name="Zhang J."/>
            <person name="Zhang R.J."/>
            <person name="Zhang C.W."/>
            <person name="Yin H.Q."/>
            <person name="Zhang X.X."/>
        </authorList>
    </citation>
    <scope>NUCLEOTIDE SEQUENCE [LARGE SCALE GENOMIC DNA]</scope>
    <source>
        <strain evidence="6 7">E3</strain>
    </source>
</reference>
<name>K6XPA0_9ALTE</name>
<dbReference type="PANTHER" id="PTHR43280:SF29">
    <property type="entry name" value="ARAC-FAMILY TRANSCRIPTIONAL REGULATOR"/>
    <property type="match status" value="1"/>
</dbReference>
<gene>
    <name evidence="6" type="ORF">GLIP_0856</name>
</gene>
<feature type="transmembrane region" description="Helical" evidence="4">
    <location>
        <begin position="89"/>
        <end position="108"/>
    </location>
</feature>
<evidence type="ECO:0000256" key="3">
    <source>
        <dbReference type="ARBA" id="ARBA00023163"/>
    </source>
</evidence>
<dbReference type="EMBL" id="BAEN01000021">
    <property type="protein sequence ID" value="GAC13501.1"/>
    <property type="molecule type" value="Genomic_DNA"/>
</dbReference>
<dbReference type="eggNOG" id="COG2207">
    <property type="taxonomic scope" value="Bacteria"/>
</dbReference>
<feature type="transmembrane region" description="Helical" evidence="4">
    <location>
        <begin position="6"/>
        <end position="23"/>
    </location>
</feature>
<keyword evidence="4" id="KW-0812">Transmembrane</keyword>
<feature type="transmembrane region" description="Helical" evidence="4">
    <location>
        <begin position="165"/>
        <end position="184"/>
    </location>
</feature>